<comment type="catalytic activity">
    <reaction evidence="8">
        <text>L-seryl-[protein] + ATP = O-phospho-L-seryl-[protein] + ADP + H(+)</text>
        <dbReference type="Rhea" id="RHEA:17989"/>
        <dbReference type="Rhea" id="RHEA-COMP:9863"/>
        <dbReference type="Rhea" id="RHEA-COMP:11604"/>
        <dbReference type="ChEBI" id="CHEBI:15378"/>
        <dbReference type="ChEBI" id="CHEBI:29999"/>
        <dbReference type="ChEBI" id="CHEBI:30616"/>
        <dbReference type="ChEBI" id="CHEBI:83421"/>
        <dbReference type="ChEBI" id="CHEBI:456216"/>
        <dbReference type="EC" id="2.7.11.1"/>
    </reaction>
</comment>
<dbReference type="PANTHER" id="PTHR48005:SF13">
    <property type="entry name" value="SERINE_THREONINE-PROTEIN KINASE DDB_G0278509-RELATED"/>
    <property type="match status" value="1"/>
</dbReference>
<dbReference type="Proteomes" id="UP000323000">
    <property type="component" value="Chromosome 3"/>
</dbReference>
<name>A0A5C7I9E3_9ROSI</name>
<dbReference type="Gene3D" id="3.30.200.20">
    <property type="entry name" value="Phosphorylase Kinase, domain 1"/>
    <property type="match status" value="1"/>
</dbReference>
<evidence type="ECO:0000256" key="5">
    <source>
        <dbReference type="ARBA" id="ARBA00022777"/>
    </source>
</evidence>
<evidence type="ECO:0000256" key="7">
    <source>
        <dbReference type="ARBA" id="ARBA00047899"/>
    </source>
</evidence>
<dbReference type="GO" id="GO:0004674">
    <property type="term" value="F:protein serine/threonine kinase activity"/>
    <property type="evidence" value="ECO:0007669"/>
    <property type="project" value="UniProtKB-KW"/>
</dbReference>
<keyword evidence="4" id="KW-0547">Nucleotide-binding</keyword>
<comment type="caution">
    <text evidence="9">The sequence shown here is derived from an EMBL/GenBank/DDBJ whole genome shotgun (WGS) entry which is preliminary data.</text>
</comment>
<dbReference type="PANTHER" id="PTHR48005">
    <property type="entry name" value="LEUCINE RICH REPEAT KINASE 2"/>
    <property type="match status" value="1"/>
</dbReference>
<sequence>MPASSVQGGSLSSPLMTHADCSAPSILDSSVGRPTGTRSYLLCNRIRVYPCVPDISFPKGFLFLSKRKVKNPKLIASATKNGDLFSIWNYDGKTAFEDIIEATEDFDIKYCIGIGGYGSVYRAYLPSGKIDALKKCMFLIYEYLERGSLSCALHNNDEAVEFGWFKRVNVTKGIAHALSHLSPPRDQTIVQDIVVVSSLAFACLSSKPKSRPTMKRLSQEFLIGKT</sequence>
<keyword evidence="6" id="KW-0067">ATP-binding</keyword>
<keyword evidence="10" id="KW-1185">Reference proteome</keyword>
<evidence type="ECO:0000313" key="9">
    <source>
        <dbReference type="EMBL" id="TXG65777.1"/>
    </source>
</evidence>
<keyword evidence="2" id="KW-0723">Serine/threonine-protein kinase</keyword>
<protein>
    <recommendedName>
        <fullName evidence="1">non-specific serine/threonine protein kinase</fullName>
        <ecNumber evidence="1">2.7.11.1</ecNumber>
    </recommendedName>
</protein>
<proteinExistence type="predicted"/>
<dbReference type="InterPro" id="IPR051420">
    <property type="entry name" value="Ser_Thr_Kinases_DiverseReg"/>
</dbReference>
<evidence type="ECO:0000256" key="1">
    <source>
        <dbReference type="ARBA" id="ARBA00012513"/>
    </source>
</evidence>
<keyword evidence="3" id="KW-0808">Transferase</keyword>
<dbReference type="InterPro" id="IPR011009">
    <property type="entry name" value="Kinase-like_dom_sf"/>
</dbReference>
<evidence type="ECO:0000313" key="10">
    <source>
        <dbReference type="Proteomes" id="UP000323000"/>
    </source>
</evidence>
<evidence type="ECO:0000256" key="2">
    <source>
        <dbReference type="ARBA" id="ARBA00022527"/>
    </source>
</evidence>
<accession>A0A5C7I9E3</accession>
<dbReference type="OrthoDB" id="676979at2759"/>
<dbReference type="EC" id="2.7.11.1" evidence="1"/>
<comment type="catalytic activity">
    <reaction evidence="7">
        <text>L-threonyl-[protein] + ATP = O-phospho-L-threonyl-[protein] + ADP + H(+)</text>
        <dbReference type="Rhea" id="RHEA:46608"/>
        <dbReference type="Rhea" id="RHEA-COMP:11060"/>
        <dbReference type="Rhea" id="RHEA-COMP:11605"/>
        <dbReference type="ChEBI" id="CHEBI:15378"/>
        <dbReference type="ChEBI" id="CHEBI:30013"/>
        <dbReference type="ChEBI" id="CHEBI:30616"/>
        <dbReference type="ChEBI" id="CHEBI:61977"/>
        <dbReference type="ChEBI" id="CHEBI:456216"/>
        <dbReference type="EC" id="2.7.11.1"/>
    </reaction>
</comment>
<gene>
    <name evidence="9" type="ORF">EZV62_007052</name>
</gene>
<reference evidence="10" key="1">
    <citation type="journal article" date="2019" name="Gigascience">
        <title>De novo genome assembly of the endangered Acer yangbiense, a plant species with extremely small populations endemic to Yunnan Province, China.</title>
        <authorList>
            <person name="Yang J."/>
            <person name="Wariss H.M."/>
            <person name="Tao L."/>
            <person name="Zhang R."/>
            <person name="Yun Q."/>
            <person name="Hollingsworth P."/>
            <person name="Dao Z."/>
            <person name="Luo G."/>
            <person name="Guo H."/>
            <person name="Ma Y."/>
            <person name="Sun W."/>
        </authorList>
    </citation>
    <scope>NUCLEOTIDE SEQUENCE [LARGE SCALE GENOMIC DNA]</scope>
    <source>
        <strain evidence="10">cv. Malutang</strain>
    </source>
</reference>
<evidence type="ECO:0000256" key="6">
    <source>
        <dbReference type="ARBA" id="ARBA00022840"/>
    </source>
</evidence>
<dbReference type="AlphaFoldDB" id="A0A5C7I9E3"/>
<evidence type="ECO:0000256" key="3">
    <source>
        <dbReference type="ARBA" id="ARBA00022679"/>
    </source>
</evidence>
<dbReference type="EMBL" id="VAHF01000003">
    <property type="protein sequence ID" value="TXG65777.1"/>
    <property type="molecule type" value="Genomic_DNA"/>
</dbReference>
<evidence type="ECO:0000256" key="4">
    <source>
        <dbReference type="ARBA" id="ARBA00022741"/>
    </source>
</evidence>
<keyword evidence="5" id="KW-0418">Kinase</keyword>
<dbReference type="GO" id="GO:0005524">
    <property type="term" value="F:ATP binding"/>
    <property type="evidence" value="ECO:0007669"/>
    <property type="project" value="UniProtKB-KW"/>
</dbReference>
<evidence type="ECO:0000256" key="8">
    <source>
        <dbReference type="ARBA" id="ARBA00048679"/>
    </source>
</evidence>
<dbReference type="SUPFAM" id="SSF56112">
    <property type="entry name" value="Protein kinase-like (PK-like)"/>
    <property type="match status" value="1"/>
</dbReference>
<organism evidence="9 10">
    <name type="scientific">Acer yangbiense</name>
    <dbReference type="NCBI Taxonomy" id="1000413"/>
    <lineage>
        <taxon>Eukaryota</taxon>
        <taxon>Viridiplantae</taxon>
        <taxon>Streptophyta</taxon>
        <taxon>Embryophyta</taxon>
        <taxon>Tracheophyta</taxon>
        <taxon>Spermatophyta</taxon>
        <taxon>Magnoliopsida</taxon>
        <taxon>eudicotyledons</taxon>
        <taxon>Gunneridae</taxon>
        <taxon>Pentapetalae</taxon>
        <taxon>rosids</taxon>
        <taxon>malvids</taxon>
        <taxon>Sapindales</taxon>
        <taxon>Sapindaceae</taxon>
        <taxon>Hippocastanoideae</taxon>
        <taxon>Acereae</taxon>
        <taxon>Acer</taxon>
    </lineage>
</organism>